<dbReference type="SMART" id="SM00855">
    <property type="entry name" value="PGAM"/>
    <property type="match status" value="1"/>
</dbReference>
<evidence type="ECO:0000313" key="3">
    <source>
        <dbReference type="EMBL" id="OQO09727.1"/>
    </source>
</evidence>
<comment type="caution">
    <text evidence="3">The sequence shown here is derived from an EMBL/GenBank/DDBJ whole genome shotgun (WGS) entry which is preliminary data.</text>
</comment>
<keyword evidence="4" id="KW-1185">Reference proteome</keyword>
<dbReference type="Gene3D" id="3.40.50.1240">
    <property type="entry name" value="Phosphoglycerate mutase-like"/>
    <property type="match status" value="1"/>
</dbReference>
<name>A0A1V8TEA5_9PEZI</name>
<accession>A0A1V8TEA5</accession>
<dbReference type="InterPro" id="IPR029044">
    <property type="entry name" value="Nucleotide-diphossugar_trans"/>
</dbReference>
<dbReference type="AlphaFoldDB" id="A0A1V8TEA5"/>
<dbReference type="OrthoDB" id="496981at2759"/>
<dbReference type="PANTHER" id="PTHR43083:SF6">
    <property type="entry name" value="MANNAN POLYMERASE COMPLEXES SUBUNIT MNN9"/>
    <property type="match status" value="1"/>
</dbReference>
<protein>
    <recommendedName>
        <fullName evidence="5">Phosphoglycerate mutase-like protein</fullName>
    </recommendedName>
</protein>
<evidence type="ECO:0008006" key="5">
    <source>
        <dbReference type="Google" id="ProtNLM"/>
    </source>
</evidence>
<dbReference type="Proteomes" id="UP000192596">
    <property type="component" value="Unassembled WGS sequence"/>
</dbReference>
<reference evidence="4" key="1">
    <citation type="submission" date="2017-03" db="EMBL/GenBank/DDBJ databases">
        <title>Genomes of endolithic fungi from Antarctica.</title>
        <authorList>
            <person name="Coleine C."/>
            <person name="Masonjones S."/>
            <person name="Stajich J.E."/>
        </authorList>
    </citation>
    <scope>NUCLEOTIDE SEQUENCE [LARGE SCALE GENOMIC DNA]</scope>
    <source>
        <strain evidence="4">CCFEE 5527</strain>
    </source>
</reference>
<gene>
    <name evidence="3" type="ORF">B0A48_05130</name>
</gene>
<dbReference type="InterPro" id="IPR029033">
    <property type="entry name" value="His_PPase_superfam"/>
</dbReference>
<dbReference type="EMBL" id="NAJO01000010">
    <property type="protein sequence ID" value="OQO09727.1"/>
    <property type="molecule type" value="Genomic_DNA"/>
</dbReference>
<evidence type="ECO:0000256" key="1">
    <source>
        <dbReference type="ARBA" id="ARBA00037964"/>
    </source>
</evidence>
<feature type="signal peptide" evidence="2">
    <location>
        <begin position="1"/>
        <end position="17"/>
    </location>
</feature>
<organism evidence="3 4">
    <name type="scientific">Cryoendolithus antarcticus</name>
    <dbReference type="NCBI Taxonomy" id="1507870"/>
    <lineage>
        <taxon>Eukaryota</taxon>
        <taxon>Fungi</taxon>
        <taxon>Dikarya</taxon>
        <taxon>Ascomycota</taxon>
        <taxon>Pezizomycotina</taxon>
        <taxon>Dothideomycetes</taxon>
        <taxon>Dothideomycetidae</taxon>
        <taxon>Cladosporiales</taxon>
        <taxon>Cladosporiaceae</taxon>
        <taxon>Cryoendolithus</taxon>
    </lineage>
</organism>
<sequence>MLKSALLSAAALCGVHAATLNGTNSTSTSGYTKYSTVTGYFLQDDASTNASTFDYTATNFGLKSNFTGGSCGNLTDWQRFASVVNSLNANAPLNTVYKVFWLGRHGEGYHNAAETYYGTPAWNCWWSELTGNATVSWEDADLTAPGIKQAQIANAFWKSEIAVQKTPYPQSYYTSPLTRCTRTANITFSDLALPHYYPFVPTIKEFFREGISTHTCDHRSNKSVIAARFPTYKFEPGFAQVDPYWTGITAEPAPAQDIRSKKALDQVFAQDDHTWISVTSHSGEIASLLRVLGHRTFSLSTGAIIPVLVKGEFLPYSNATSTVAFTTSTYCTNGPPITSSSGVAQGCGIDCSIADEQRSTRTGIAQASISAKRSYAYAKPDFQAITAGEVVLADGTKHYRRRTANAEPSLLILALNQDAKSWSSDFRETTRTANDFMGLLVSTDLNLANVSIALLTSSASEFERIRLATDRLPFARVDIYLHSPFSIPGLSYDTRHDPALQLQRRSAIAGLRNYLVSRALRDEKHILWLDVDIVELSTRIVQTMLHHSDSNPEAGIITARCQQHKIENYDKNAWALNRDEKTLLEAIPHADREAAYTRLEKSRKTVPELIKDSKDDELFPLDSVGATILYLRADLVRQGAFFPTSRIVGATFGAAGWVGLESEGLCYSVKALKGGKCWVLGGRNWVRHSDWA</sequence>
<evidence type="ECO:0000256" key="2">
    <source>
        <dbReference type="SAM" id="SignalP"/>
    </source>
</evidence>
<evidence type="ECO:0000313" key="4">
    <source>
        <dbReference type="Proteomes" id="UP000192596"/>
    </source>
</evidence>
<dbReference type="InterPro" id="IPR052086">
    <property type="entry name" value="Mannan_Polymerase_Subunit"/>
</dbReference>
<comment type="similarity">
    <text evidence="1">Belongs to the ANP1/MMN9/VAN1 family.</text>
</comment>
<proteinExistence type="inferred from homology"/>
<dbReference type="Pfam" id="PF03452">
    <property type="entry name" value="Anp1"/>
    <property type="match status" value="1"/>
</dbReference>
<dbReference type="InterPro" id="IPR013078">
    <property type="entry name" value="His_Pase_superF_clade-1"/>
</dbReference>
<feature type="chain" id="PRO_5012393159" description="Phosphoglycerate mutase-like protein" evidence="2">
    <location>
        <begin position="18"/>
        <end position="692"/>
    </location>
</feature>
<dbReference type="CDD" id="cd07067">
    <property type="entry name" value="HP_PGM_like"/>
    <property type="match status" value="1"/>
</dbReference>
<keyword evidence="2" id="KW-0732">Signal</keyword>
<dbReference type="Pfam" id="PF00300">
    <property type="entry name" value="His_Phos_1"/>
    <property type="match status" value="1"/>
</dbReference>
<dbReference type="InParanoid" id="A0A1V8TEA5"/>
<dbReference type="SUPFAM" id="SSF53254">
    <property type="entry name" value="Phosphoglycerate mutase-like"/>
    <property type="match status" value="1"/>
</dbReference>
<dbReference type="PANTHER" id="PTHR43083">
    <property type="entry name" value="MANNAN POLYMERASE II"/>
    <property type="match status" value="1"/>
</dbReference>
<dbReference type="Gene3D" id="3.90.550.10">
    <property type="entry name" value="Spore Coat Polysaccharide Biosynthesis Protein SpsA, Chain A"/>
    <property type="match status" value="1"/>
</dbReference>